<dbReference type="InterPro" id="IPR050266">
    <property type="entry name" value="AB_hydrolase_sf"/>
</dbReference>
<protein>
    <submittedName>
        <fullName evidence="3">Alpha/beta hydrolase</fullName>
    </submittedName>
</protein>
<dbReference type="PANTHER" id="PTHR43798">
    <property type="entry name" value="MONOACYLGLYCEROL LIPASE"/>
    <property type="match status" value="1"/>
</dbReference>
<dbReference type="PIRSF" id="PIRSF017388">
    <property type="entry name" value="Esterase_lipase"/>
    <property type="match status" value="1"/>
</dbReference>
<dbReference type="Gene3D" id="3.40.50.1820">
    <property type="entry name" value="alpha/beta hydrolase"/>
    <property type="match status" value="1"/>
</dbReference>
<keyword evidence="4" id="KW-1185">Reference proteome</keyword>
<dbReference type="RefSeq" id="WP_344718077.1">
    <property type="nucleotide sequence ID" value="NZ_BAAAUS010000001.1"/>
</dbReference>
<dbReference type="InterPro" id="IPR012354">
    <property type="entry name" value="Esterase_lipase"/>
</dbReference>
<dbReference type="InterPro" id="IPR029058">
    <property type="entry name" value="AB_hydrolase_fold"/>
</dbReference>
<dbReference type="GO" id="GO:0016787">
    <property type="term" value="F:hydrolase activity"/>
    <property type="evidence" value="ECO:0007669"/>
    <property type="project" value="UniProtKB-KW"/>
</dbReference>
<dbReference type="SUPFAM" id="SSF53474">
    <property type="entry name" value="alpha/beta-Hydrolases"/>
    <property type="match status" value="1"/>
</dbReference>
<sequence>MTILPGAGAYWFEGNDVGCLLVHGFTGTPQNVRPLADYLARRGLAVSAPRMPGHGTTVADLDRTGPEDWLGAAEQALSELQERCSTVFVAGISMGGTITLELARRHPELAGIVVMAAPVQALEALEPLVKDPNRPATVPAPWSAVGVLTEDVGVGGIAYLEMPLGALERGMGLMSEVRQGLSEITVPTLLIYGDGDQIVDKANGPFVLDNIGSGDKRLLALPDSSHEVTLDVDRERVMIEVFDFIRARSKA</sequence>
<accession>A0ABW4EV48</accession>
<dbReference type="Pfam" id="PF12697">
    <property type="entry name" value="Abhydrolase_6"/>
    <property type="match status" value="1"/>
</dbReference>
<dbReference type="InterPro" id="IPR000073">
    <property type="entry name" value="AB_hydrolase_1"/>
</dbReference>
<comment type="caution">
    <text evidence="3">The sequence shown here is derived from an EMBL/GenBank/DDBJ whole genome shotgun (WGS) entry which is preliminary data.</text>
</comment>
<evidence type="ECO:0000256" key="1">
    <source>
        <dbReference type="ARBA" id="ARBA00022801"/>
    </source>
</evidence>
<evidence type="ECO:0000313" key="3">
    <source>
        <dbReference type="EMBL" id="MFD1518846.1"/>
    </source>
</evidence>
<keyword evidence="1 3" id="KW-0378">Hydrolase</keyword>
<feature type="domain" description="AB hydrolase-1" evidence="2">
    <location>
        <begin position="20"/>
        <end position="231"/>
    </location>
</feature>
<dbReference type="Proteomes" id="UP001597114">
    <property type="component" value="Unassembled WGS sequence"/>
</dbReference>
<reference evidence="4" key="1">
    <citation type="journal article" date="2019" name="Int. J. Syst. Evol. Microbiol.">
        <title>The Global Catalogue of Microorganisms (GCM) 10K type strain sequencing project: providing services to taxonomists for standard genome sequencing and annotation.</title>
        <authorList>
            <consortium name="The Broad Institute Genomics Platform"/>
            <consortium name="The Broad Institute Genome Sequencing Center for Infectious Disease"/>
            <person name="Wu L."/>
            <person name="Ma J."/>
        </authorList>
    </citation>
    <scope>NUCLEOTIDE SEQUENCE [LARGE SCALE GENOMIC DNA]</scope>
    <source>
        <strain evidence="4">CCM 7043</strain>
    </source>
</reference>
<organism evidence="3 4">
    <name type="scientific">Pseudonocardia yunnanensis</name>
    <dbReference type="NCBI Taxonomy" id="58107"/>
    <lineage>
        <taxon>Bacteria</taxon>
        <taxon>Bacillati</taxon>
        <taxon>Actinomycetota</taxon>
        <taxon>Actinomycetes</taxon>
        <taxon>Pseudonocardiales</taxon>
        <taxon>Pseudonocardiaceae</taxon>
        <taxon>Pseudonocardia</taxon>
    </lineage>
</organism>
<evidence type="ECO:0000313" key="4">
    <source>
        <dbReference type="Proteomes" id="UP001597114"/>
    </source>
</evidence>
<gene>
    <name evidence="3" type="ORF">ACFSJD_15220</name>
</gene>
<evidence type="ECO:0000259" key="2">
    <source>
        <dbReference type="Pfam" id="PF12697"/>
    </source>
</evidence>
<dbReference type="EMBL" id="JBHUCO010000015">
    <property type="protein sequence ID" value="MFD1518846.1"/>
    <property type="molecule type" value="Genomic_DNA"/>
</dbReference>
<proteinExistence type="predicted"/>
<dbReference type="PANTHER" id="PTHR43798:SF31">
    <property type="entry name" value="AB HYDROLASE SUPERFAMILY PROTEIN YCLE"/>
    <property type="match status" value="1"/>
</dbReference>
<name>A0ABW4EV48_9PSEU</name>